<evidence type="ECO:0000313" key="3">
    <source>
        <dbReference type="EMBL" id="GIQ82531.1"/>
    </source>
</evidence>
<feature type="transmembrane region" description="Helical" evidence="2">
    <location>
        <begin position="421"/>
        <end position="439"/>
    </location>
</feature>
<dbReference type="EMBL" id="BDIP01000727">
    <property type="protein sequence ID" value="GIQ82531.1"/>
    <property type="molecule type" value="Genomic_DNA"/>
</dbReference>
<comment type="caution">
    <text evidence="3">The sequence shown here is derived from an EMBL/GenBank/DDBJ whole genome shotgun (WGS) entry which is preliminary data.</text>
</comment>
<feature type="region of interest" description="Disordered" evidence="1">
    <location>
        <begin position="363"/>
        <end position="390"/>
    </location>
</feature>
<evidence type="ECO:0000256" key="1">
    <source>
        <dbReference type="SAM" id="MobiDB-lite"/>
    </source>
</evidence>
<organism evidence="3 4">
    <name type="scientific">Kipferlia bialata</name>
    <dbReference type="NCBI Taxonomy" id="797122"/>
    <lineage>
        <taxon>Eukaryota</taxon>
        <taxon>Metamonada</taxon>
        <taxon>Carpediemonas-like organisms</taxon>
        <taxon>Kipferlia</taxon>
    </lineage>
</organism>
<gene>
    <name evidence="3" type="ORF">KIPB_003689</name>
</gene>
<dbReference type="Proteomes" id="UP000265618">
    <property type="component" value="Unassembled WGS sequence"/>
</dbReference>
<accession>A0A9K3CSS5</accession>
<dbReference type="AlphaFoldDB" id="A0A9K3CSS5"/>
<evidence type="ECO:0000256" key="2">
    <source>
        <dbReference type="SAM" id="Phobius"/>
    </source>
</evidence>
<keyword evidence="2" id="KW-0812">Transmembrane</keyword>
<protein>
    <submittedName>
        <fullName evidence="3">Uncharacterized protein</fullName>
    </submittedName>
</protein>
<keyword evidence="2" id="KW-1133">Transmembrane helix</keyword>
<feature type="transmembrane region" description="Helical" evidence="2">
    <location>
        <begin position="66"/>
        <end position="85"/>
    </location>
</feature>
<keyword evidence="4" id="KW-1185">Reference proteome</keyword>
<evidence type="ECO:0000313" key="4">
    <source>
        <dbReference type="Proteomes" id="UP000265618"/>
    </source>
</evidence>
<feature type="transmembrane region" description="Helical" evidence="2">
    <location>
        <begin position="317"/>
        <end position="341"/>
    </location>
</feature>
<proteinExistence type="predicted"/>
<sequence>MGVLEALAEGSTDAKMKADLNALAAETRQGREDMKGLGLEICKASCSSPAYLFSSKATAGDCGCCLWMPALLLAFITFFVGLAVIKTHTVVYDGGFGGGFTYNHGFYLPTSAFREKGLDGTLTVAVDGFTPGASAEDRIGLYHTMVEPTWLATSDRQFDVTPGSTTASNGDSWKALLPYNGDSDSRSDYEFYINSASVSGTSCSADKVIVLIDGTVIGTAMVDTGAAEYISECTKPNGCELEITYESTAGCRRGLTIWMEVPAFSLAGNSVSVYDKDYEYPDGGYIYVYPEALDASSFEPSSEIVLTMLMNRAIPGVAIFFLSLLLWTILAFVGVGLWAIYMKSKKTDIESVGEEAEVPGRRKIEGAARRKRERRQQKIKEERARREQGGKKKDNFYFKPWFTDPRELLSKQDPEDVFRCIHLTACILFVAMFGLLHLLTRPSPVQYPGYIPGTQTIVETSMLGDKKEGQLRVYASDYPAGTVTVKQTNAMPRALDSEDDTDVRFQWGLDGDLLASGATHTSKVSMVVDEPSKMEPTCYLYSDSCSGSRVLATLDGTTLYDGSVASFNGAYDLPCSSATGCEVRLEYTDTASCMARCVIEHTGGETYATAYGAYSSAVTVDQTNTKTEIWGSHLWIEADDEYAGSTFWSQDNSIVVEYTPKTMGLVGELLVSLLVIGGLCLVGCAVWYFVLEAREKAKEQPEPEP</sequence>
<reference evidence="3 4" key="1">
    <citation type="journal article" date="2018" name="PLoS ONE">
        <title>The draft genome of Kipferlia bialata reveals reductive genome evolution in fornicate parasites.</title>
        <authorList>
            <person name="Tanifuji G."/>
            <person name="Takabayashi S."/>
            <person name="Kume K."/>
            <person name="Takagi M."/>
            <person name="Nakayama T."/>
            <person name="Kamikawa R."/>
            <person name="Inagaki Y."/>
            <person name="Hashimoto T."/>
        </authorList>
    </citation>
    <scope>NUCLEOTIDE SEQUENCE [LARGE SCALE GENOMIC DNA]</scope>
    <source>
        <strain evidence="3">NY0173</strain>
    </source>
</reference>
<feature type="compositionally biased region" description="Basic and acidic residues" evidence="1">
    <location>
        <begin position="376"/>
        <end position="390"/>
    </location>
</feature>
<feature type="transmembrane region" description="Helical" evidence="2">
    <location>
        <begin position="669"/>
        <end position="690"/>
    </location>
</feature>
<name>A0A9K3CSS5_9EUKA</name>
<keyword evidence="2" id="KW-0472">Membrane</keyword>